<dbReference type="EMBL" id="LAZR01000051">
    <property type="protein sequence ID" value="KKN98503.1"/>
    <property type="molecule type" value="Genomic_DNA"/>
</dbReference>
<protein>
    <submittedName>
        <fullName evidence="1">Uncharacterized protein</fullName>
    </submittedName>
</protein>
<comment type="caution">
    <text evidence="1">The sequence shown here is derived from an EMBL/GenBank/DDBJ whole genome shotgun (WGS) entry which is preliminary data.</text>
</comment>
<accession>A0A0F9Y1E6</accession>
<proteinExistence type="predicted"/>
<gene>
    <name evidence="1" type="ORF">LCGC14_0146140</name>
</gene>
<reference evidence="1" key="1">
    <citation type="journal article" date="2015" name="Nature">
        <title>Complex archaea that bridge the gap between prokaryotes and eukaryotes.</title>
        <authorList>
            <person name="Spang A."/>
            <person name="Saw J.H."/>
            <person name="Jorgensen S.L."/>
            <person name="Zaremba-Niedzwiedzka K."/>
            <person name="Martijn J."/>
            <person name="Lind A.E."/>
            <person name="van Eijk R."/>
            <person name="Schleper C."/>
            <person name="Guy L."/>
            <person name="Ettema T.J."/>
        </authorList>
    </citation>
    <scope>NUCLEOTIDE SEQUENCE</scope>
</reference>
<organism evidence="1">
    <name type="scientific">marine sediment metagenome</name>
    <dbReference type="NCBI Taxonomy" id="412755"/>
    <lineage>
        <taxon>unclassified sequences</taxon>
        <taxon>metagenomes</taxon>
        <taxon>ecological metagenomes</taxon>
    </lineage>
</organism>
<name>A0A0F9Y1E6_9ZZZZ</name>
<evidence type="ECO:0000313" key="1">
    <source>
        <dbReference type="EMBL" id="KKN98503.1"/>
    </source>
</evidence>
<sequence>MRDPYVTVKKIQGTQHQYRLKIDSEFASIEAHMTSNDLIKLRDQLIKVIKKEGRGR</sequence>
<dbReference type="AlphaFoldDB" id="A0A0F9Y1E6"/>